<proteinExistence type="predicted"/>
<sequence length="184" mass="21024">MEAEVTAYFPALAIGGQTYDFTHLEPFTFTISSQLAKRDLRVHVTFSNHCFTQGYDAVTHPAGEPIIPDGKRQRTFCPIRYRLSQNLPAVIWQRLTHPKAKVWETSAERNWCFSITVEDPSGPYHVFFEVRRAAHEKRQWQELNLIVESAYHEGKDGGPNLKGSMAFALLCAKVYLRQPTAAKR</sequence>
<gene>
    <name evidence="1" type="ORF">HX829_10290</name>
</gene>
<evidence type="ECO:0000313" key="1">
    <source>
        <dbReference type="EMBL" id="NWB46883.1"/>
    </source>
</evidence>
<comment type="caution">
    <text evidence="1">The sequence shown here is derived from an EMBL/GenBank/DDBJ whole genome shotgun (WGS) entry which is preliminary data.</text>
</comment>
<reference evidence="1 2" key="1">
    <citation type="submission" date="2020-04" db="EMBL/GenBank/DDBJ databases">
        <title>Molecular characterization of pseudomonads from Agaricus bisporus reveal novel blotch 2 pathogens in Western Europe.</title>
        <authorList>
            <person name="Taparia T."/>
            <person name="Krijger M."/>
            <person name="Haynes E."/>
            <person name="Elpinstone J.G."/>
            <person name="Noble R."/>
            <person name="Van Der Wolf J."/>
        </authorList>
    </citation>
    <scope>NUCLEOTIDE SEQUENCE [LARGE SCALE GENOMIC DNA]</scope>
    <source>
        <strain evidence="1 2">F1001</strain>
    </source>
</reference>
<organism evidence="1 2">
    <name type="scientific">Pseudomonas gingeri</name>
    <dbReference type="NCBI Taxonomy" id="117681"/>
    <lineage>
        <taxon>Bacteria</taxon>
        <taxon>Pseudomonadati</taxon>
        <taxon>Pseudomonadota</taxon>
        <taxon>Gammaproteobacteria</taxon>
        <taxon>Pseudomonadales</taxon>
        <taxon>Pseudomonadaceae</taxon>
        <taxon>Pseudomonas</taxon>
    </lineage>
</organism>
<dbReference type="AlphaFoldDB" id="A0A7Y7WDD1"/>
<dbReference type="Proteomes" id="UP000582981">
    <property type="component" value="Unassembled WGS sequence"/>
</dbReference>
<accession>A0A7Y7WDD1</accession>
<name>A0A7Y7WDD1_9PSED</name>
<dbReference type="RefSeq" id="WP_177144019.1">
    <property type="nucleotide sequence ID" value="NZ_JACAPU010000013.1"/>
</dbReference>
<dbReference type="EMBL" id="JACAPU010000013">
    <property type="protein sequence ID" value="NWB46883.1"/>
    <property type="molecule type" value="Genomic_DNA"/>
</dbReference>
<evidence type="ECO:0000313" key="2">
    <source>
        <dbReference type="Proteomes" id="UP000582981"/>
    </source>
</evidence>
<protein>
    <submittedName>
        <fullName evidence="1">Uncharacterized protein</fullName>
    </submittedName>
</protein>